<comment type="similarity">
    <text evidence="2">Belongs to the fatty acid desaturase type 2 family.</text>
</comment>
<keyword evidence="6" id="KW-0560">Oxidoreductase</keyword>
<feature type="domain" description="Fatty acid desaturase" evidence="11">
    <location>
        <begin position="62"/>
        <end position="281"/>
    </location>
</feature>
<dbReference type="CDD" id="cd03505">
    <property type="entry name" value="Delta9-FADS-like"/>
    <property type="match status" value="1"/>
</dbReference>
<keyword evidence="9 10" id="KW-0472">Membrane</keyword>
<sequence length="314" mass="34841">MESAPPTSASPAPARDDVQPCHNETLDRFLTGLVTGIPILALGIVGWQLWNSLLHVSDLIVLAIMYVITCLGITVGFHRLFTHRSFKTGPRTRGVLAVMGMMAIEGPVISWVADHRKHHAFSDHEGDPHSPHLHGHGLKGALHGLFHAHVGWIFMHDQRGSHDRYAPDLQDDPVVSWANGKFFYWVLLGLALPFGLGWLIGGSLATALTGLLWGGAVRMLLLHHVTYSINSICHVFGRKAYESDDESRNVGWLALFSMGESWHNNHHAFPTSAHHGLRWYQVDLSALVIRGMERVGLAWDVVRPSAERMAAKQR</sequence>
<evidence type="ECO:0000256" key="4">
    <source>
        <dbReference type="ARBA" id="ARBA00022832"/>
    </source>
</evidence>
<keyword evidence="13" id="KW-1185">Reference proteome</keyword>
<feature type="transmembrane region" description="Helical" evidence="10">
    <location>
        <begin position="59"/>
        <end position="82"/>
    </location>
</feature>
<evidence type="ECO:0000256" key="10">
    <source>
        <dbReference type="SAM" id="Phobius"/>
    </source>
</evidence>
<dbReference type="GO" id="GO:0006631">
    <property type="term" value="P:fatty acid metabolic process"/>
    <property type="evidence" value="ECO:0007669"/>
    <property type="project" value="UniProtKB-KW"/>
</dbReference>
<dbReference type="OrthoDB" id="19906at2"/>
<keyword evidence="5 10" id="KW-1133">Transmembrane helix</keyword>
<keyword evidence="8" id="KW-0443">Lipid metabolism</keyword>
<comment type="subcellular location">
    <subcellularLocation>
        <location evidence="1">Membrane</location>
        <topology evidence="1">Multi-pass membrane protein</topology>
    </subcellularLocation>
</comment>
<dbReference type="InterPro" id="IPR015876">
    <property type="entry name" value="Acyl-CoA_DS"/>
</dbReference>
<evidence type="ECO:0000256" key="2">
    <source>
        <dbReference type="ARBA" id="ARBA00008749"/>
    </source>
</evidence>
<evidence type="ECO:0000256" key="6">
    <source>
        <dbReference type="ARBA" id="ARBA00023002"/>
    </source>
</evidence>
<gene>
    <name evidence="12" type="ORF">C7Y72_01195</name>
</gene>
<organism evidence="12 13">
    <name type="scientific">Paraconexibacter algicola</name>
    <dbReference type="NCBI Taxonomy" id="2133960"/>
    <lineage>
        <taxon>Bacteria</taxon>
        <taxon>Bacillati</taxon>
        <taxon>Actinomycetota</taxon>
        <taxon>Thermoleophilia</taxon>
        <taxon>Solirubrobacterales</taxon>
        <taxon>Paraconexibacteraceae</taxon>
        <taxon>Paraconexibacter</taxon>
    </lineage>
</organism>
<evidence type="ECO:0000256" key="5">
    <source>
        <dbReference type="ARBA" id="ARBA00022989"/>
    </source>
</evidence>
<evidence type="ECO:0000256" key="9">
    <source>
        <dbReference type="ARBA" id="ARBA00023136"/>
    </source>
</evidence>
<evidence type="ECO:0000256" key="8">
    <source>
        <dbReference type="ARBA" id="ARBA00023098"/>
    </source>
</evidence>
<evidence type="ECO:0000313" key="13">
    <source>
        <dbReference type="Proteomes" id="UP000240739"/>
    </source>
</evidence>
<evidence type="ECO:0000259" key="11">
    <source>
        <dbReference type="Pfam" id="PF00487"/>
    </source>
</evidence>
<dbReference type="PANTHER" id="PTHR11351:SF3">
    <property type="entry name" value="BLL4393 PROTEIN"/>
    <property type="match status" value="1"/>
</dbReference>
<dbReference type="AlphaFoldDB" id="A0A2T4UN73"/>
<comment type="caution">
    <text evidence="12">The sequence shown here is derived from an EMBL/GenBank/DDBJ whole genome shotgun (WGS) entry which is preliminary data.</text>
</comment>
<dbReference type="GO" id="GO:0016020">
    <property type="term" value="C:membrane"/>
    <property type="evidence" value="ECO:0007669"/>
    <property type="project" value="UniProtKB-SubCell"/>
</dbReference>
<name>A0A2T4UN73_9ACTN</name>
<evidence type="ECO:0000256" key="7">
    <source>
        <dbReference type="ARBA" id="ARBA00023004"/>
    </source>
</evidence>
<keyword evidence="4" id="KW-0276">Fatty acid metabolism</keyword>
<proteinExistence type="inferred from homology"/>
<feature type="transmembrane region" description="Helical" evidence="10">
    <location>
        <begin position="94"/>
        <end position="113"/>
    </location>
</feature>
<reference evidence="12 13" key="1">
    <citation type="submission" date="2018-03" db="EMBL/GenBank/DDBJ databases">
        <title>Aquarubrobacter algicola gen. nov., sp. nov., a novel actinobacterium isolated from shallow eutrophic lake during the end of cyanobacterial harmful algal blooms.</title>
        <authorList>
            <person name="Chun S.J."/>
        </authorList>
    </citation>
    <scope>NUCLEOTIDE SEQUENCE [LARGE SCALE GENOMIC DNA]</scope>
    <source>
        <strain evidence="12 13">Seoho-28</strain>
    </source>
</reference>
<dbReference type="Pfam" id="PF00487">
    <property type="entry name" value="FA_desaturase"/>
    <property type="match status" value="1"/>
</dbReference>
<feature type="transmembrane region" description="Helical" evidence="10">
    <location>
        <begin position="182"/>
        <end position="213"/>
    </location>
</feature>
<dbReference type="GO" id="GO:0016717">
    <property type="term" value="F:oxidoreductase activity, acting on paired donors, with oxidation of a pair of donors resulting in the reduction of molecular oxygen to two molecules of water"/>
    <property type="evidence" value="ECO:0007669"/>
    <property type="project" value="InterPro"/>
</dbReference>
<feature type="transmembrane region" description="Helical" evidence="10">
    <location>
        <begin position="29"/>
        <end position="47"/>
    </location>
</feature>
<evidence type="ECO:0000256" key="3">
    <source>
        <dbReference type="ARBA" id="ARBA00022692"/>
    </source>
</evidence>
<dbReference type="EMBL" id="PYYB01000001">
    <property type="protein sequence ID" value="PTL60668.1"/>
    <property type="molecule type" value="Genomic_DNA"/>
</dbReference>
<keyword evidence="3 10" id="KW-0812">Transmembrane</keyword>
<accession>A0A2T4UN73</accession>
<keyword evidence="7" id="KW-0408">Iron</keyword>
<evidence type="ECO:0000313" key="12">
    <source>
        <dbReference type="EMBL" id="PTL60668.1"/>
    </source>
</evidence>
<protein>
    <submittedName>
        <fullName evidence="12">Acyl-CoA desaturase</fullName>
    </submittedName>
</protein>
<evidence type="ECO:0000256" key="1">
    <source>
        <dbReference type="ARBA" id="ARBA00004141"/>
    </source>
</evidence>
<dbReference type="PRINTS" id="PR00075">
    <property type="entry name" value="FACDDSATRASE"/>
</dbReference>
<dbReference type="InterPro" id="IPR005804">
    <property type="entry name" value="FA_desaturase_dom"/>
</dbReference>
<dbReference type="PANTHER" id="PTHR11351">
    <property type="entry name" value="ACYL-COA DESATURASE"/>
    <property type="match status" value="1"/>
</dbReference>
<dbReference type="Proteomes" id="UP000240739">
    <property type="component" value="Unassembled WGS sequence"/>
</dbReference>